<evidence type="ECO:0000256" key="7">
    <source>
        <dbReference type="PROSITE-ProRule" id="PRU00358"/>
    </source>
</evidence>
<dbReference type="InterPro" id="IPR003105">
    <property type="entry name" value="SRA_YDG"/>
</dbReference>
<feature type="compositionally biased region" description="Basic and acidic residues" evidence="8">
    <location>
        <begin position="110"/>
        <end position="121"/>
    </location>
</feature>
<dbReference type="PANTHER" id="PTHR45660">
    <property type="entry name" value="HISTONE-LYSINE N-METHYLTRANSFERASE SETMAR"/>
    <property type="match status" value="1"/>
</dbReference>
<feature type="region of interest" description="Disordered" evidence="8">
    <location>
        <begin position="206"/>
        <end position="233"/>
    </location>
</feature>
<dbReference type="InterPro" id="IPR051357">
    <property type="entry name" value="H3K9_HMTase_SUVAR3-9"/>
</dbReference>
<dbReference type="OrthoDB" id="5792673at2759"/>
<evidence type="ECO:0000259" key="12">
    <source>
        <dbReference type="PROSITE" id="PS51015"/>
    </source>
</evidence>
<keyword evidence="5" id="KW-0949">S-adenosyl-L-methionine</keyword>
<comment type="subcellular location">
    <subcellularLocation>
        <location evidence="1">Chromosome</location>
    </subcellularLocation>
    <subcellularLocation>
        <location evidence="7">Nucleus</location>
    </subcellularLocation>
</comment>
<dbReference type="EMBL" id="BKCP01012292">
    <property type="protein sequence ID" value="GER55903.1"/>
    <property type="molecule type" value="Genomic_DNA"/>
</dbReference>
<dbReference type="SMART" id="SM00317">
    <property type="entry name" value="SET"/>
    <property type="match status" value="1"/>
</dbReference>
<keyword evidence="6 7" id="KW-0539">Nucleus</keyword>
<evidence type="ECO:0000256" key="4">
    <source>
        <dbReference type="ARBA" id="ARBA00022679"/>
    </source>
</evidence>
<dbReference type="PROSITE" id="PS50867">
    <property type="entry name" value="PRE_SET"/>
    <property type="match status" value="1"/>
</dbReference>
<dbReference type="Pfam" id="PF02182">
    <property type="entry name" value="SAD_SRA"/>
    <property type="match status" value="1"/>
</dbReference>
<dbReference type="PROSITE" id="PS50868">
    <property type="entry name" value="POST_SET"/>
    <property type="match status" value="1"/>
</dbReference>
<comment type="caution">
    <text evidence="13">The sequence shown here is derived from an EMBL/GenBank/DDBJ whole genome shotgun (WGS) entry which is preliminary data.</text>
</comment>
<dbReference type="SUPFAM" id="SSF82199">
    <property type="entry name" value="SET domain"/>
    <property type="match status" value="1"/>
</dbReference>
<dbReference type="InterPro" id="IPR007728">
    <property type="entry name" value="Pre-SET_dom"/>
</dbReference>
<evidence type="ECO:0000256" key="8">
    <source>
        <dbReference type="SAM" id="MobiDB-lite"/>
    </source>
</evidence>
<evidence type="ECO:0000256" key="3">
    <source>
        <dbReference type="ARBA" id="ARBA00022603"/>
    </source>
</evidence>
<dbReference type="SUPFAM" id="SSF88697">
    <property type="entry name" value="PUA domain-like"/>
    <property type="match status" value="1"/>
</dbReference>
<keyword evidence="4 13" id="KW-0808">Transferase</keyword>
<evidence type="ECO:0000256" key="1">
    <source>
        <dbReference type="ARBA" id="ARBA00004286"/>
    </source>
</evidence>
<keyword evidence="2" id="KW-0158">Chromosome</keyword>
<evidence type="ECO:0000313" key="13">
    <source>
        <dbReference type="EMBL" id="GER55903.1"/>
    </source>
</evidence>
<dbReference type="Pfam" id="PF05033">
    <property type="entry name" value="Pre-SET"/>
    <property type="match status" value="1"/>
</dbReference>
<dbReference type="PANTHER" id="PTHR45660:SF46">
    <property type="entry name" value="HISTONE-LYSINE N-METHYLTRANSFERASE, H3 LYSINE-9 SPECIFIC SUVH6"/>
    <property type="match status" value="1"/>
</dbReference>
<accession>A0A5A7RFE1</accession>
<dbReference type="GO" id="GO:0005634">
    <property type="term" value="C:nucleus"/>
    <property type="evidence" value="ECO:0007669"/>
    <property type="project" value="UniProtKB-SubCell"/>
</dbReference>
<sequence length="734" mass="82882">MSLVSDSSPPQKRPSQRLPKNENYKLRKLNAARTTPPKTRAKAQSDSCGLPSTDCVSSSSNNNVKCSKLEFTNGINEGESETPVKGAKDVSAVPAVPLRSSVRRGKKRTKENGNEARSQRELWKHDSKKLAALLSEAKSYLDAFDVKFSNSPYNLRKRKSTAENSVHENSDENLTTNSKNYEDEVCILSHEEWTKLQSCLNGKSNGVKGVKSGQQSKHDTDIEPTVTKDGEKHRVNGLTDSEKHASLGSNNRKDLINLSIVKREEPEGVKVMKAMRLFEKYYKKSAKEEKTAYNHLEAADRLKREGKYVLPKKPFGHIPGVEIGDEFRFRSQLAVIGLHRQLVGGIDHVTLDGKKYAVSVVNSGKYEKTSKTPNDVFVYTGQGGNPKIIDNSSDQKLEKGNLAMMNSMSARYPVRVTHKRKSREGPYVYRGLYMINKAWQENDNRTSNLVFKFELRRMMPEAIPSEKVERRVCISDDISLGKEKIPIRVVNEVDDDVKPPTFVYITCMVYPKWYARVEPSGCYCSNGCSDSRQCPCVVKNGGEIPYNEKGAILRRKARIHECGPLCKCPPTCMNRVGQQKMRYQLEIFKTERRGWGVRSRELIPSGGFVCEYLGELLRDKDADLRVGHDEYLFDIYNSRGGVVDGYAIDGAVYGNVGRFINHSCSPNVYAQDVCYDHIDKRIPHIMFFATRDIPPLEELAYDYNYKPGTVRDANGNIKTKDCLCGSRHCRGRLY</sequence>
<dbReference type="Gene3D" id="2.170.270.10">
    <property type="entry name" value="SET domain"/>
    <property type="match status" value="1"/>
</dbReference>
<feature type="compositionally biased region" description="Basic and acidic residues" evidence="8">
    <location>
        <begin position="216"/>
        <end position="233"/>
    </location>
</feature>
<feature type="compositionally biased region" description="Polar residues" evidence="8">
    <location>
        <begin position="32"/>
        <end position="47"/>
    </location>
</feature>
<proteinExistence type="predicted"/>
<feature type="region of interest" description="Disordered" evidence="8">
    <location>
        <begin position="1"/>
        <end position="61"/>
    </location>
</feature>
<evidence type="ECO:0000256" key="2">
    <source>
        <dbReference type="ARBA" id="ARBA00022454"/>
    </source>
</evidence>
<dbReference type="Pfam" id="PF00856">
    <property type="entry name" value="SET"/>
    <property type="match status" value="1"/>
</dbReference>
<feature type="domain" description="Post-SET" evidence="11">
    <location>
        <begin position="718"/>
        <end position="734"/>
    </location>
</feature>
<dbReference type="GO" id="GO:0042054">
    <property type="term" value="F:histone methyltransferase activity"/>
    <property type="evidence" value="ECO:0007669"/>
    <property type="project" value="InterPro"/>
</dbReference>
<dbReference type="SMART" id="SM00508">
    <property type="entry name" value="PostSET"/>
    <property type="match status" value="1"/>
</dbReference>
<gene>
    <name evidence="13" type="ORF">STAS_33600</name>
</gene>
<dbReference type="PROSITE" id="PS50280">
    <property type="entry name" value="SET"/>
    <property type="match status" value="1"/>
</dbReference>
<dbReference type="AlphaFoldDB" id="A0A5A7RFE1"/>
<dbReference type="InterPro" id="IPR015947">
    <property type="entry name" value="PUA-like_sf"/>
</dbReference>
<dbReference type="GO" id="GO:0005694">
    <property type="term" value="C:chromosome"/>
    <property type="evidence" value="ECO:0007669"/>
    <property type="project" value="UniProtKB-SubCell"/>
</dbReference>
<dbReference type="GO" id="GO:0008270">
    <property type="term" value="F:zinc ion binding"/>
    <property type="evidence" value="ECO:0007669"/>
    <property type="project" value="InterPro"/>
</dbReference>
<organism evidence="13 14">
    <name type="scientific">Striga asiatica</name>
    <name type="common">Asiatic witchweed</name>
    <name type="synonym">Buchnera asiatica</name>
    <dbReference type="NCBI Taxonomy" id="4170"/>
    <lineage>
        <taxon>Eukaryota</taxon>
        <taxon>Viridiplantae</taxon>
        <taxon>Streptophyta</taxon>
        <taxon>Embryophyta</taxon>
        <taxon>Tracheophyta</taxon>
        <taxon>Spermatophyta</taxon>
        <taxon>Magnoliopsida</taxon>
        <taxon>eudicotyledons</taxon>
        <taxon>Gunneridae</taxon>
        <taxon>Pentapetalae</taxon>
        <taxon>asterids</taxon>
        <taxon>lamiids</taxon>
        <taxon>Lamiales</taxon>
        <taxon>Orobanchaceae</taxon>
        <taxon>Buchnereae</taxon>
        <taxon>Striga</taxon>
    </lineage>
</organism>
<protein>
    <submittedName>
        <fullName evidence="13">Histone-lysine n-methyltransferase</fullName>
    </submittedName>
</protein>
<dbReference type="SMART" id="SM00468">
    <property type="entry name" value="PreSET"/>
    <property type="match status" value="1"/>
</dbReference>
<feature type="compositionally biased region" description="Polar residues" evidence="8">
    <location>
        <begin position="1"/>
        <end position="10"/>
    </location>
</feature>
<evidence type="ECO:0000256" key="5">
    <source>
        <dbReference type="ARBA" id="ARBA00022691"/>
    </source>
</evidence>
<evidence type="ECO:0000259" key="9">
    <source>
        <dbReference type="PROSITE" id="PS50280"/>
    </source>
</evidence>
<dbReference type="GO" id="GO:0032259">
    <property type="term" value="P:methylation"/>
    <property type="evidence" value="ECO:0007669"/>
    <property type="project" value="UniProtKB-KW"/>
</dbReference>
<feature type="region of interest" description="Disordered" evidence="8">
    <location>
        <begin position="102"/>
        <end position="121"/>
    </location>
</feature>
<name>A0A5A7RFE1_STRAF</name>
<dbReference type="Proteomes" id="UP000325081">
    <property type="component" value="Unassembled WGS sequence"/>
</dbReference>
<dbReference type="SMART" id="SM00466">
    <property type="entry name" value="SRA"/>
    <property type="match status" value="1"/>
</dbReference>
<dbReference type="InterPro" id="IPR046341">
    <property type="entry name" value="SET_dom_sf"/>
</dbReference>
<keyword evidence="14" id="KW-1185">Reference proteome</keyword>
<keyword evidence="3 13" id="KW-0489">Methyltransferase</keyword>
<evidence type="ECO:0000259" key="11">
    <source>
        <dbReference type="PROSITE" id="PS50868"/>
    </source>
</evidence>
<dbReference type="GO" id="GO:0003690">
    <property type="term" value="F:double-stranded DNA binding"/>
    <property type="evidence" value="ECO:0007669"/>
    <property type="project" value="TreeGrafter"/>
</dbReference>
<feature type="domain" description="Pre-SET" evidence="10">
    <location>
        <begin position="520"/>
        <end position="580"/>
    </location>
</feature>
<dbReference type="PROSITE" id="PS51015">
    <property type="entry name" value="YDG"/>
    <property type="match status" value="1"/>
</dbReference>
<evidence type="ECO:0000259" key="10">
    <source>
        <dbReference type="PROSITE" id="PS50867"/>
    </source>
</evidence>
<dbReference type="InterPro" id="IPR036987">
    <property type="entry name" value="SRA-YDG_sf"/>
</dbReference>
<evidence type="ECO:0000256" key="6">
    <source>
        <dbReference type="ARBA" id="ARBA00023242"/>
    </source>
</evidence>
<dbReference type="InterPro" id="IPR003616">
    <property type="entry name" value="Post-SET_dom"/>
</dbReference>
<evidence type="ECO:0000313" key="14">
    <source>
        <dbReference type="Proteomes" id="UP000325081"/>
    </source>
</evidence>
<reference evidence="14" key="1">
    <citation type="journal article" date="2019" name="Curr. Biol.">
        <title>Genome Sequence of Striga asiatica Provides Insight into the Evolution of Plant Parasitism.</title>
        <authorList>
            <person name="Yoshida S."/>
            <person name="Kim S."/>
            <person name="Wafula E.K."/>
            <person name="Tanskanen J."/>
            <person name="Kim Y.M."/>
            <person name="Honaas L."/>
            <person name="Yang Z."/>
            <person name="Spallek T."/>
            <person name="Conn C.E."/>
            <person name="Ichihashi Y."/>
            <person name="Cheong K."/>
            <person name="Cui S."/>
            <person name="Der J.P."/>
            <person name="Gundlach H."/>
            <person name="Jiao Y."/>
            <person name="Hori C."/>
            <person name="Ishida J.K."/>
            <person name="Kasahara H."/>
            <person name="Kiba T."/>
            <person name="Kim M.S."/>
            <person name="Koo N."/>
            <person name="Laohavisit A."/>
            <person name="Lee Y.H."/>
            <person name="Lumba S."/>
            <person name="McCourt P."/>
            <person name="Mortimer J.C."/>
            <person name="Mutuku J.M."/>
            <person name="Nomura T."/>
            <person name="Sasaki-Sekimoto Y."/>
            <person name="Seto Y."/>
            <person name="Wang Y."/>
            <person name="Wakatake T."/>
            <person name="Sakakibara H."/>
            <person name="Demura T."/>
            <person name="Yamaguchi S."/>
            <person name="Yoneyama K."/>
            <person name="Manabe R.I."/>
            <person name="Nelson D.C."/>
            <person name="Schulman A.H."/>
            <person name="Timko M.P."/>
            <person name="dePamphilis C.W."/>
            <person name="Choi D."/>
            <person name="Shirasu K."/>
        </authorList>
    </citation>
    <scope>NUCLEOTIDE SEQUENCE [LARGE SCALE GENOMIC DNA]</scope>
    <source>
        <strain evidence="14">cv. UVA1</strain>
    </source>
</reference>
<feature type="domain" description="SET" evidence="9">
    <location>
        <begin position="583"/>
        <end position="704"/>
    </location>
</feature>
<feature type="domain" description="YDG" evidence="12">
    <location>
        <begin position="316"/>
        <end position="457"/>
    </location>
</feature>
<dbReference type="InterPro" id="IPR001214">
    <property type="entry name" value="SET_dom"/>
</dbReference>
<dbReference type="Gene3D" id="2.30.280.10">
    <property type="entry name" value="SRA-YDG"/>
    <property type="match status" value="1"/>
</dbReference>